<evidence type="ECO:0000256" key="7">
    <source>
        <dbReference type="ARBA" id="ARBA00023004"/>
    </source>
</evidence>
<dbReference type="PANTHER" id="PTHR46030">
    <property type="entry name" value="ALPHA-KETOGLUTARATE-DEPENDENT DIOXYGENASE ALKB HOMOLOG 6"/>
    <property type="match status" value="1"/>
</dbReference>
<sequence>MVPIDLKEKKLNTIEDVAYYIPNFITEEQENYIIDKVNSAPKPKWCQLSNRRLQNWGGIVHAKGLIPEKIPNWLNGFIDKIESLRVFPETNRPNHVLINEYLPEQGIMPHLDGNLFFPTISTISCGSHTVLNFYKPFTEIDKESNKFSTKKVYSLLLERRSLLVLQEKMYNNYMHGIEEITTDIINDSISNLKCCGSYMQNGESLIRSKRISLTIRNVPKVSKLNLNSLIKKK</sequence>
<comment type="cofactor">
    <cofactor evidence="1">
        <name>Fe(2+)</name>
        <dbReference type="ChEBI" id="CHEBI:29033"/>
    </cofactor>
</comment>
<dbReference type="AlphaFoldDB" id="A0A8B8FDQ4"/>
<dbReference type="PANTHER" id="PTHR46030:SF1">
    <property type="entry name" value="ALPHA-KETOGLUTARATE-DEPENDENT DIOXYGENASE ALKB HOMOLOG 6"/>
    <property type="match status" value="1"/>
</dbReference>
<feature type="domain" description="Fe2OG dioxygenase" evidence="9">
    <location>
        <begin position="92"/>
        <end position="219"/>
    </location>
</feature>
<keyword evidence="7" id="KW-0408">Iron</keyword>
<protein>
    <submittedName>
        <fullName evidence="11">Alpha-ketoglutarate-dependent dioxygenase alkB homolog 6</fullName>
    </submittedName>
</protein>
<reference evidence="11" key="1">
    <citation type="submission" date="2025-08" db="UniProtKB">
        <authorList>
            <consortium name="RefSeq"/>
        </authorList>
    </citation>
    <scope>IDENTIFICATION</scope>
    <source>
        <tissue evidence="11">Whole body</tissue>
    </source>
</reference>
<keyword evidence="4" id="KW-0479">Metal-binding</keyword>
<name>A0A8B8FDQ4_9HEMI</name>
<keyword evidence="10" id="KW-1185">Reference proteome</keyword>
<gene>
    <name evidence="11" type="primary">LOC112682358</name>
</gene>
<dbReference type="PROSITE" id="PS51471">
    <property type="entry name" value="FE2OG_OXY"/>
    <property type="match status" value="1"/>
</dbReference>
<dbReference type="GO" id="GO:0005634">
    <property type="term" value="C:nucleus"/>
    <property type="evidence" value="ECO:0007669"/>
    <property type="project" value="UniProtKB-SubCell"/>
</dbReference>
<proteinExistence type="inferred from homology"/>
<organism evidence="10 11">
    <name type="scientific">Sipha flava</name>
    <name type="common">yellow sugarcane aphid</name>
    <dbReference type="NCBI Taxonomy" id="143950"/>
    <lineage>
        <taxon>Eukaryota</taxon>
        <taxon>Metazoa</taxon>
        <taxon>Ecdysozoa</taxon>
        <taxon>Arthropoda</taxon>
        <taxon>Hexapoda</taxon>
        <taxon>Insecta</taxon>
        <taxon>Pterygota</taxon>
        <taxon>Neoptera</taxon>
        <taxon>Paraneoptera</taxon>
        <taxon>Hemiptera</taxon>
        <taxon>Sternorrhyncha</taxon>
        <taxon>Aphidomorpha</taxon>
        <taxon>Aphidoidea</taxon>
        <taxon>Aphididae</taxon>
        <taxon>Sipha</taxon>
    </lineage>
</organism>
<keyword evidence="6" id="KW-0560">Oxidoreductase</keyword>
<dbReference type="Proteomes" id="UP000694846">
    <property type="component" value="Unplaced"/>
</dbReference>
<evidence type="ECO:0000256" key="8">
    <source>
        <dbReference type="ARBA" id="ARBA00023242"/>
    </source>
</evidence>
<keyword evidence="8" id="KW-0539">Nucleus</keyword>
<dbReference type="OrthoDB" id="412814at2759"/>
<evidence type="ECO:0000313" key="10">
    <source>
        <dbReference type="Proteomes" id="UP000694846"/>
    </source>
</evidence>
<keyword evidence="5 11" id="KW-0223">Dioxygenase</keyword>
<dbReference type="GO" id="GO:0051213">
    <property type="term" value="F:dioxygenase activity"/>
    <property type="evidence" value="ECO:0007669"/>
    <property type="project" value="UniProtKB-KW"/>
</dbReference>
<evidence type="ECO:0000256" key="4">
    <source>
        <dbReference type="ARBA" id="ARBA00022723"/>
    </source>
</evidence>
<dbReference type="GO" id="GO:0046872">
    <property type="term" value="F:metal ion binding"/>
    <property type="evidence" value="ECO:0007669"/>
    <property type="project" value="UniProtKB-KW"/>
</dbReference>
<evidence type="ECO:0000259" key="9">
    <source>
        <dbReference type="PROSITE" id="PS51471"/>
    </source>
</evidence>
<dbReference type="Pfam" id="PF13532">
    <property type="entry name" value="2OG-FeII_Oxy_2"/>
    <property type="match status" value="1"/>
</dbReference>
<comment type="similarity">
    <text evidence="3">Belongs to the alkB family.</text>
</comment>
<dbReference type="SUPFAM" id="SSF51197">
    <property type="entry name" value="Clavaminate synthase-like"/>
    <property type="match status" value="1"/>
</dbReference>
<dbReference type="InterPro" id="IPR032862">
    <property type="entry name" value="ALKBH6"/>
</dbReference>
<comment type="subcellular location">
    <subcellularLocation>
        <location evidence="2">Nucleus</location>
    </subcellularLocation>
</comment>
<dbReference type="Gene3D" id="2.60.120.590">
    <property type="entry name" value="Alpha-ketoglutarate-dependent dioxygenase AlkB-like"/>
    <property type="match status" value="1"/>
</dbReference>
<accession>A0A8B8FDQ4</accession>
<evidence type="ECO:0000256" key="6">
    <source>
        <dbReference type="ARBA" id="ARBA00023002"/>
    </source>
</evidence>
<evidence type="ECO:0000256" key="5">
    <source>
        <dbReference type="ARBA" id="ARBA00022964"/>
    </source>
</evidence>
<dbReference type="InterPro" id="IPR037151">
    <property type="entry name" value="AlkB-like_sf"/>
</dbReference>
<dbReference type="InterPro" id="IPR027450">
    <property type="entry name" value="AlkB-like"/>
</dbReference>
<dbReference type="RefSeq" id="XP_025408716.1">
    <property type="nucleotide sequence ID" value="XM_025552931.1"/>
</dbReference>
<evidence type="ECO:0000313" key="11">
    <source>
        <dbReference type="RefSeq" id="XP_025408716.1"/>
    </source>
</evidence>
<dbReference type="GeneID" id="112682358"/>
<evidence type="ECO:0000256" key="2">
    <source>
        <dbReference type="ARBA" id="ARBA00004123"/>
    </source>
</evidence>
<evidence type="ECO:0000256" key="1">
    <source>
        <dbReference type="ARBA" id="ARBA00001954"/>
    </source>
</evidence>
<evidence type="ECO:0000256" key="3">
    <source>
        <dbReference type="ARBA" id="ARBA00007879"/>
    </source>
</evidence>
<dbReference type="InterPro" id="IPR005123">
    <property type="entry name" value="Oxoglu/Fe-dep_dioxygenase_dom"/>
</dbReference>